<dbReference type="Gramene" id="novel_model_68_5bd9a17a">
    <property type="protein sequence ID" value="cds.novel_model_68_5bd9a17a"/>
    <property type="gene ID" value="novel_gene_37_5bd9a17a"/>
</dbReference>
<reference evidence="1 2" key="1">
    <citation type="submission" date="2018-11" db="EMBL/GenBank/DDBJ databases">
        <authorList>
            <person name="Grassa J C."/>
        </authorList>
    </citation>
    <scope>NUCLEOTIDE SEQUENCE [LARGE SCALE GENOMIC DNA]</scope>
</reference>
<name>A0A803RA18_CANSA</name>
<dbReference type="Gramene" id="novel_model_62_5bd9a17a">
    <property type="protein sequence ID" value="cds.novel_model_62_5bd9a17a"/>
    <property type="gene ID" value="novel_gene_32_5bd9a17a"/>
</dbReference>
<dbReference type="EMBL" id="UZAU01000084">
    <property type="status" value="NOT_ANNOTATED_CDS"/>
    <property type="molecule type" value="Genomic_DNA"/>
</dbReference>
<evidence type="ECO:0000313" key="2">
    <source>
        <dbReference type="Proteomes" id="UP000596661"/>
    </source>
</evidence>
<dbReference type="Proteomes" id="UP000596661">
    <property type="component" value="Chromosome 2"/>
</dbReference>
<protein>
    <submittedName>
        <fullName evidence="1">Uncharacterized protein</fullName>
    </submittedName>
</protein>
<reference evidence="1" key="2">
    <citation type="submission" date="2021-03" db="UniProtKB">
        <authorList>
            <consortium name="EnsemblPlants"/>
        </authorList>
    </citation>
    <scope>IDENTIFICATION</scope>
</reference>
<accession>A0A803R8B9</accession>
<proteinExistence type="predicted"/>
<dbReference type="EMBL" id="UZAU01000085">
    <property type="status" value="NOT_ANNOTATED_CDS"/>
    <property type="molecule type" value="Genomic_DNA"/>
</dbReference>
<sequence length="60" mass="6542">MGSKATLSLRFARGENVGCMVTVVDLRTNPVIKTTMCLFSRAEYSPKASIVASDLTPKMF</sequence>
<keyword evidence="2" id="KW-1185">Reference proteome</keyword>
<dbReference type="EnsemblPlants" id="novel_model_62_5bd9a17a">
    <property type="protein sequence ID" value="cds.novel_model_62_5bd9a17a"/>
    <property type="gene ID" value="novel_gene_32_5bd9a17a"/>
</dbReference>
<dbReference type="EnsemblPlants" id="novel_model_68_5bd9a17a">
    <property type="protein sequence ID" value="cds.novel_model_68_5bd9a17a"/>
    <property type="gene ID" value="novel_gene_37_5bd9a17a"/>
</dbReference>
<evidence type="ECO:0000313" key="1">
    <source>
        <dbReference type="EnsemblPlants" id="cds.novel_model_68_5bd9a17a"/>
    </source>
</evidence>
<dbReference type="AlphaFoldDB" id="A0A803RA18"/>
<accession>A0A803RA18</accession>
<organism evidence="1 2">
    <name type="scientific">Cannabis sativa</name>
    <name type="common">Hemp</name>
    <name type="synonym">Marijuana</name>
    <dbReference type="NCBI Taxonomy" id="3483"/>
    <lineage>
        <taxon>Eukaryota</taxon>
        <taxon>Viridiplantae</taxon>
        <taxon>Streptophyta</taxon>
        <taxon>Embryophyta</taxon>
        <taxon>Tracheophyta</taxon>
        <taxon>Spermatophyta</taxon>
        <taxon>Magnoliopsida</taxon>
        <taxon>eudicotyledons</taxon>
        <taxon>Gunneridae</taxon>
        <taxon>Pentapetalae</taxon>
        <taxon>rosids</taxon>
        <taxon>fabids</taxon>
        <taxon>Rosales</taxon>
        <taxon>Cannabaceae</taxon>
        <taxon>Cannabis</taxon>
    </lineage>
</organism>